<accession>A0ACC1NN11</accession>
<organism evidence="1 2">
    <name type="scientific">Zarea fungicola</name>
    <dbReference type="NCBI Taxonomy" id="93591"/>
    <lineage>
        <taxon>Eukaryota</taxon>
        <taxon>Fungi</taxon>
        <taxon>Dikarya</taxon>
        <taxon>Ascomycota</taxon>
        <taxon>Pezizomycotina</taxon>
        <taxon>Sordariomycetes</taxon>
        <taxon>Hypocreomycetidae</taxon>
        <taxon>Hypocreales</taxon>
        <taxon>Cordycipitaceae</taxon>
        <taxon>Zarea</taxon>
    </lineage>
</organism>
<protein>
    <submittedName>
        <fullName evidence="1">Uncharacterized protein</fullName>
    </submittedName>
</protein>
<name>A0ACC1NN11_9HYPO</name>
<reference evidence="1" key="1">
    <citation type="submission" date="2022-08" db="EMBL/GenBank/DDBJ databases">
        <title>Genome Sequence of Lecanicillium fungicola.</title>
        <authorList>
            <person name="Buettner E."/>
        </authorList>
    </citation>
    <scope>NUCLEOTIDE SEQUENCE</scope>
    <source>
        <strain evidence="1">Babe33</strain>
    </source>
</reference>
<gene>
    <name evidence="1" type="ORF">NQ176_g2725</name>
</gene>
<dbReference type="Proteomes" id="UP001143910">
    <property type="component" value="Unassembled WGS sequence"/>
</dbReference>
<comment type="caution">
    <text evidence="1">The sequence shown here is derived from an EMBL/GenBank/DDBJ whole genome shotgun (WGS) entry which is preliminary data.</text>
</comment>
<proteinExistence type="predicted"/>
<sequence>MRVLKALLLAAAASVCQGQPADVLTASTGLEKRGDVNLSGTRVAVVTGIVLNQALRDCFDDGLDMARGWAGALYDQWYYSNIPGTLRGVDALVSTRRLTTQYCFTVDAVFNFYNAADAQKFATFIKGVVGNGKRDIHEFIKTLGSNPDVYVEGVDFPIGHMVFGSHSNVTNVNISPAGAADNLSKRSGIGGCVNKCSFSFTSDQTRRCRDQTFPGDWDHHAVCYGSI</sequence>
<dbReference type="EMBL" id="JANJQO010000209">
    <property type="protein sequence ID" value="KAJ2980299.1"/>
    <property type="molecule type" value="Genomic_DNA"/>
</dbReference>
<evidence type="ECO:0000313" key="2">
    <source>
        <dbReference type="Proteomes" id="UP001143910"/>
    </source>
</evidence>
<keyword evidence="2" id="KW-1185">Reference proteome</keyword>
<evidence type="ECO:0000313" key="1">
    <source>
        <dbReference type="EMBL" id="KAJ2980299.1"/>
    </source>
</evidence>